<evidence type="ECO:0000256" key="2">
    <source>
        <dbReference type="SAM" id="MobiDB-lite"/>
    </source>
</evidence>
<dbReference type="AlphaFoldDB" id="A0A6A6R7U8"/>
<feature type="region of interest" description="Disordered" evidence="2">
    <location>
        <begin position="1"/>
        <end position="24"/>
    </location>
</feature>
<feature type="domain" description="SWIM-type" evidence="3">
    <location>
        <begin position="88"/>
        <end position="126"/>
    </location>
</feature>
<evidence type="ECO:0000313" key="5">
    <source>
        <dbReference type="Proteomes" id="UP000799750"/>
    </source>
</evidence>
<feature type="region of interest" description="Disordered" evidence="2">
    <location>
        <begin position="421"/>
        <end position="440"/>
    </location>
</feature>
<keyword evidence="1" id="KW-0479">Metal-binding</keyword>
<evidence type="ECO:0000313" key="4">
    <source>
        <dbReference type="EMBL" id="KAF2499813.1"/>
    </source>
</evidence>
<dbReference type="InterPro" id="IPR007527">
    <property type="entry name" value="Znf_SWIM"/>
</dbReference>
<dbReference type="PROSITE" id="PS50966">
    <property type="entry name" value="ZF_SWIM"/>
    <property type="match status" value="1"/>
</dbReference>
<evidence type="ECO:0000256" key="1">
    <source>
        <dbReference type="PROSITE-ProRule" id="PRU00325"/>
    </source>
</evidence>
<gene>
    <name evidence="4" type="ORF">BU16DRAFT_453751</name>
</gene>
<accession>A0A6A6R7U8</accession>
<keyword evidence="1" id="KW-0863">Zinc-finger</keyword>
<evidence type="ECO:0000259" key="3">
    <source>
        <dbReference type="PROSITE" id="PS50966"/>
    </source>
</evidence>
<sequence>MVVTTRARAARGQRSPTQQHATASSSDVIVSAISGIRYDVSALEEEVRQRVEAALGDDHHIRINYCVEREGDENEPDGYYAFRISDQISIRVGTDHPGYQVPKCSCGGNIGGIACKHIFWLEDQLANEDPETFRTGLIPLTADGSKIKNQSPSKVIDDIGLDEIAERKDWVLQDDAEDPEEEMTEMLSVFEPSRALASEMKEVSGQSSPGSHKSISPHSRIYKEFTDLITQYATEDIGMFYRIREIITPGFQAEVFFEKMSDRATESFQEIDETLARGPTAIDFCDIPTIAERLKRLVKGIEDGYAERVSGSESPSKQAAIKAAAALIDILEGVVDHNQDMTWTRLGDDDEPIQARNLFAYLIGAPLDSSSPFVLDVLKDLPQDVVVEYQKSRLDSIRAKLLSNHAPPPYMTLFRKIISQESKKRSNPEMGGSSAKKPMK</sequence>
<dbReference type="Proteomes" id="UP000799750">
    <property type="component" value="Unassembled WGS sequence"/>
</dbReference>
<dbReference type="GO" id="GO:0008270">
    <property type="term" value="F:zinc ion binding"/>
    <property type="evidence" value="ECO:0007669"/>
    <property type="project" value="UniProtKB-KW"/>
</dbReference>
<proteinExistence type="predicted"/>
<dbReference type="EMBL" id="MU004184">
    <property type="protein sequence ID" value="KAF2499813.1"/>
    <property type="molecule type" value="Genomic_DNA"/>
</dbReference>
<organism evidence="4 5">
    <name type="scientific">Lophium mytilinum</name>
    <dbReference type="NCBI Taxonomy" id="390894"/>
    <lineage>
        <taxon>Eukaryota</taxon>
        <taxon>Fungi</taxon>
        <taxon>Dikarya</taxon>
        <taxon>Ascomycota</taxon>
        <taxon>Pezizomycotina</taxon>
        <taxon>Dothideomycetes</taxon>
        <taxon>Pleosporomycetidae</taxon>
        <taxon>Mytilinidiales</taxon>
        <taxon>Mytilinidiaceae</taxon>
        <taxon>Lophium</taxon>
    </lineage>
</organism>
<dbReference type="OrthoDB" id="5387895at2759"/>
<protein>
    <recommendedName>
        <fullName evidence="3">SWIM-type domain-containing protein</fullName>
    </recommendedName>
</protein>
<keyword evidence="1" id="KW-0862">Zinc</keyword>
<keyword evidence="5" id="KW-1185">Reference proteome</keyword>
<name>A0A6A6R7U8_9PEZI</name>
<reference evidence="4" key="1">
    <citation type="journal article" date="2020" name="Stud. Mycol.">
        <title>101 Dothideomycetes genomes: a test case for predicting lifestyles and emergence of pathogens.</title>
        <authorList>
            <person name="Haridas S."/>
            <person name="Albert R."/>
            <person name="Binder M."/>
            <person name="Bloem J."/>
            <person name="Labutti K."/>
            <person name="Salamov A."/>
            <person name="Andreopoulos B."/>
            <person name="Baker S."/>
            <person name="Barry K."/>
            <person name="Bills G."/>
            <person name="Bluhm B."/>
            <person name="Cannon C."/>
            <person name="Castanera R."/>
            <person name="Culley D."/>
            <person name="Daum C."/>
            <person name="Ezra D."/>
            <person name="Gonzalez J."/>
            <person name="Henrissat B."/>
            <person name="Kuo A."/>
            <person name="Liang C."/>
            <person name="Lipzen A."/>
            <person name="Lutzoni F."/>
            <person name="Magnuson J."/>
            <person name="Mondo S."/>
            <person name="Nolan M."/>
            <person name="Ohm R."/>
            <person name="Pangilinan J."/>
            <person name="Park H.-J."/>
            <person name="Ramirez L."/>
            <person name="Alfaro M."/>
            <person name="Sun H."/>
            <person name="Tritt A."/>
            <person name="Yoshinaga Y."/>
            <person name="Zwiers L.-H."/>
            <person name="Turgeon B."/>
            <person name="Goodwin S."/>
            <person name="Spatafora J."/>
            <person name="Crous P."/>
            <person name="Grigoriev I."/>
        </authorList>
    </citation>
    <scope>NUCLEOTIDE SEQUENCE</scope>
    <source>
        <strain evidence="4">CBS 269.34</strain>
    </source>
</reference>